<evidence type="ECO:0000256" key="1">
    <source>
        <dbReference type="SAM" id="MobiDB-lite"/>
    </source>
</evidence>
<dbReference type="EMBL" id="JAANYQ010000014">
    <property type="protein sequence ID" value="KAF4120894.1"/>
    <property type="molecule type" value="Genomic_DNA"/>
</dbReference>
<feature type="region of interest" description="Disordered" evidence="1">
    <location>
        <begin position="63"/>
        <end position="84"/>
    </location>
</feature>
<dbReference type="Proteomes" id="UP000749293">
    <property type="component" value="Unassembled WGS sequence"/>
</dbReference>
<dbReference type="AlphaFoldDB" id="A0A9P4YSC2"/>
<organism evidence="3 4">
    <name type="scientific">Geosmithia morbida</name>
    <dbReference type="NCBI Taxonomy" id="1094350"/>
    <lineage>
        <taxon>Eukaryota</taxon>
        <taxon>Fungi</taxon>
        <taxon>Dikarya</taxon>
        <taxon>Ascomycota</taxon>
        <taxon>Pezizomycotina</taxon>
        <taxon>Sordariomycetes</taxon>
        <taxon>Hypocreomycetidae</taxon>
        <taxon>Hypocreales</taxon>
        <taxon>Bionectriaceae</taxon>
        <taxon>Geosmithia</taxon>
    </lineage>
</organism>
<evidence type="ECO:0000256" key="2">
    <source>
        <dbReference type="SAM" id="SignalP"/>
    </source>
</evidence>
<comment type="caution">
    <text evidence="3">The sequence shown here is derived from an EMBL/GenBank/DDBJ whole genome shotgun (WGS) entry which is preliminary data.</text>
</comment>
<keyword evidence="2" id="KW-0732">Signal</keyword>
<dbReference type="PRINTS" id="PR01217">
    <property type="entry name" value="PRICHEXTENSN"/>
</dbReference>
<dbReference type="RefSeq" id="XP_035319546.1">
    <property type="nucleotide sequence ID" value="XM_035464360.1"/>
</dbReference>
<proteinExistence type="predicted"/>
<dbReference type="GeneID" id="55968610"/>
<reference evidence="3" key="1">
    <citation type="submission" date="2020-03" db="EMBL/GenBank/DDBJ databases">
        <title>Site-based positive gene gene selection in Geosmithia morbida across the United States reveals a broad range of putative effectors and factors for local host and environmental adapation.</title>
        <authorList>
            <person name="Onufrak A."/>
            <person name="Murdoch R.W."/>
            <person name="Gazis R."/>
            <person name="Huff M."/>
            <person name="Staton M."/>
            <person name="Klingeman W."/>
            <person name="Hadziabdic D."/>
        </authorList>
    </citation>
    <scope>NUCLEOTIDE SEQUENCE</scope>
    <source>
        <strain evidence="3">1262</strain>
    </source>
</reference>
<evidence type="ECO:0000313" key="3">
    <source>
        <dbReference type="EMBL" id="KAF4120894.1"/>
    </source>
</evidence>
<feature type="signal peptide" evidence="2">
    <location>
        <begin position="1"/>
        <end position="17"/>
    </location>
</feature>
<accession>A0A9P4YSC2</accession>
<feature type="chain" id="PRO_5040153307" evidence="2">
    <location>
        <begin position="18"/>
        <end position="217"/>
    </location>
</feature>
<name>A0A9P4YSC2_9HYPO</name>
<keyword evidence="4" id="KW-1185">Reference proteome</keyword>
<feature type="compositionally biased region" description="Pro residues" evidence="1">
    <location>
        <begin position="69"/>
        <end position="84"/>
    </location>
</feature>
<gene>
    <name evidence="3" type="ORF">GMORB2_2380</name>
</gene>
<protein>
    <submittedName>
        <fullName evidence="3">Uncharacterized protein</fullName>
    </submittedName>
</protein>
<sequence length="217" mass="21764">MLRTVLINALLASVVAAHDKVLTISSVAVDCDESSAAPVAPPTFSTTFQTSVKTIISCGPEVPDCPGATPHPHPEPTPVGPPPFPTDEVYPSLPICFPGGDCDELPATPVVPASPVPTYAESSEHPVAPSVTPSPGVHTPVVPIPPPVIPASPVAPISPVYPISPASPTPGTPIPATPTAAPEVPTVPTVPVAAGEMNRPLAGICLGVAAIVAVNLM</sequence>
<evidence type="ECO:0000313" key="4">
    <source>
        <dbReference type="Proteomes" id="UP000749293"/>
    </source>
</evidence>